<keyword evidence="4" id="KW-0808">Transferase</keyword>
<dbReference type="PANTHER" id="PTHR30576:SF8">
    <property type="entry name" value="UNDECAPRENYL-PHOSPHATE GALACTOSE PHOSPHOTRANSFERASE"/>
    <property type="match status" value="1"/>
</dbReference>
<name>A0A3L9Y5E5_9RHOB</name>
<organism evidence="4 5">
    <name type="scientific">Rhodophyticola porphyridii</name>
    <dbReference type="NCBI Taxonomy" id="1852017"/>
    <lineage>
        <taxon>Bacteria</taxon>
        <taxon>Pseudomonadati</taxon>
        <taxon>Pseudomonadota</taxon>
        <taxon>Alphaproteobacteria</taxon>
        <taxon>Rhodobacterales</taxon>
        <taxon>Roseobacteraceae</taxon>
        <taxon>Rhodophyticola</taxon>
    </lineage>
</organism>
<protein>
    <submittedName>
        <fullName evidence="4">Sugar transferase</fullName>
    </submittedName>
</protein>
<accession>A0A3L9Y5E5</accession>
<dbReference type="InterPro" id="IPR003362">
    <property type="entry name" value="Bact_transf"/>
</dbReference>
<dbReference type="GO" id="GO:0016780">
    <property type="term" value="F:phosphotransferase activity, for other substituted phosphate groups"/>
    <property type="evidence" value="ECO:0007669"/>
    <property type="project" value="TreeGrafter"/>
</dbReference>
<dbReference type="Proteomes" id="UP000281343">
    <property type="component" value="Unassembled WGS sequence"/>
</dbReference>
<sequence>MNRKTEFAIASILVLALLLFFLIASVIVRVSLGSPMFFVQTRAGKDGHPIRIVKLRTMYHQPDDGPPLPDAERTTPATDLLRRLRMDELPQLIAVLRGDLALVGPRPLLPQTIKAFGAKGEQRGKVRPGITGWSQVSGNTRLSDDEKLQLDLWYVANRSAALDFRILAETASVALLGERRRPERLIAAKSGVSAEPTSRRQTS</sequence>
<evidence type="ECO:0000313" key="5">
    <source>
        <dbReference type="Proteomes" id="UP000281343"/>
    </source>
</evidence>
<proteinExistence type="inferred from homology"/>
<dbReference type="GO" id="GO:0000271">
    <property type="term" value="P:polysaccharide biosynthetic process"/>
    <property type="evidence" value="ECO:0007669"/>
    <property type="project" value="UniProtKB-KW"/>
</dbReference>
<reference evidence="4 5" key="1">
    <citation type="submission" date="2018-10" db="EMBL/GenBank/DDBJ databases">
        <authorList>
            <person name="Jung H.S."/>
            <person name="Jeon C.O."/>
        </authorList>
    </citation>
    <scope>NUCLEOTIDE SEQUENCE [LARGE SCALE GENOMIC DNA]</scope>
    <source>
        <strain evidence="4 5">MA-7-27</strain>
    </source>
</reference>
<evidence type="ECO:0000256" key="1">
    <source>
        <dbReference type="ARBA" id="ARBA00006464"/>
    </source>
</evidence>
<comment type="caution">
    <text evidence="4">The sequence shown here is derived from an EMBL/GenBank/DDBJ whole genome shotgun (WGS) entry which is preliminary data.</text>
</comment>
<keyword evidence="2" id="KW-0270">Exopolysaccharide synthesis</keyword>
<evidence type="ECO:0000259" key="3">
    <source>
        <dbReference type="Pfam" id="PF02397"/>
    </source>
</evidence>
<dbReference type="OrthoDB" id="9808602at2"/>
<gene>
    <name evidence="4" type="ORF">D9R08_14655</name>
</gene>
<evidence type="ECO:0000256" key="2">
    <source>
        <dbReference type="ARBA" id="ARBA00023169"/>
    </source>
</evidence>
<dbReference type="Pfam" id="PF02397">
    <property type="entry name" value="Bac_transf"/>
    <property type="match status" value="1"/>
</dbReference>
<feature type="domain" description="Bacterial sugar transferase" evidence="3">
    <location>
        <begin position="6"/>
        <end position="174"/>
    </location>
</feature>
<evidence type="ECO:0000313" key="4">
    <source>
        <dbReference type="EMBL" id="RMA41543.1"/>
    </source>
</evidence>
<dbReference type="EMBL" id="RCNT01000007">
    <property type="protein sequence ID" value="RMA41543.1"/>
    <property type="molecule type" value="Genomic_DNA"/>
</dbReference>
<dbReference type="RefSeq" id="WP_121898802.1">
    <property type="nucleotide sequence ID" value="NZ_RCNT01000007.1"/>
</dbReference>
<dbReference type="AlphaFoldDB" id="A0A3L9Y5E5"/>
<dbReference type="PANTHER" id="PTHR30576">
    <property type="entry name" value="COLANIC BIOSYNTHESIS UDP-GLUCOSE LIPID CARRIER TRANSFERASE"/>
    <property type="match status" value="1"/>
</dbReference>
<keyword evidence="5" id="KW-1185">Reference proteome</keyword>
<comment type="similarity">
    <text evidence="1">Belongs to the bacterial sugar transferase family.</text>
</comment>